<feature type="region of interest" description="Disordered" evidence="2">
    <location>
        <begin position="1"/>
        <end position="30"/>
    </location>
</feature>
<dbReference type="Proteomes" id="UP000318939">
    <property type="component" value="Chromosome"/>
</dbReference>
<dbReference type="RefSeq" id="WP_142824031.1">
    <property type="nucleotide sequence ID" value="NZ_CP117267.1"/>
</dbReference>
<sequence length="641" mass="68241">MVQSDFNNRVFQSDNDRIDTTPDRRQSGLSQAELLDFLQRSLAGEPFPVSAPGARTAPEATVPLALRIREILRTDDSRPAAPEMDEPAQSMAIDEPAPVQPASAESSAVDAAYFDADLQPPTEYSPSLSEPQKRAAISWGSAAFILAVTAGSALVPTMLATPPHYAAQSRLQFLGAARTTPGFMDATLQRITSQHALAQVVTRLKLDHDAEFSGGKATAYSVIRDLFTDSGAAADSFSRAQLALKQRLTIAPDLQSGAIALVARSEDPAKSARIANLLADIAVRDAATNPLASVPGAAELALESDRKRFDDATSALANFKAAAGDEKIAAATDLMASREALGNRLATANAAVQAASIRLTAAKSVRMADVLDGAISPDLGSPAALEDLRNRYAAARSTLSQLSTQLGPRHPRLIAAQSSIDTLGASILAEIRKLVVASDAEVKTTTTEVKQLKDRLAELDGQKVDVDLEAFRRLQENVETARQAYDAALTASEETAPQSKPSEVPLALTTPAVPAATPIDDDMTWRSLRSALGGLAIALALVAARLLVRRSFRRPSDDHHAVDFDKVDLLVDFPQDQAPVRVPLDQPQKRFDASVAVANDRLEPVAGRTEPETALAAIIDDVALLRERVANYASRRQAAGR</sequence>
<organism evidence="3 4">
    <name type="scientific">Rhizobium rhododendri</name>
    <dbReference type="NCBI Taxonomy" id="2506430"/>
    <lineage>
        <taxon>Bacteria</taxon>
        <taxon>Pseudomonadati</taxon>
        <taxon>Pseudomonadota</taxon>
        <taxon>Alphaproteobacteria</taxon>
        <taxon>Hyphomicrobiales</taxon>
        <taxon>Rhizobiaceae</taxon>
        <taxon>Rhizobium/Agrobacterium group</taxon>
        <taxon>Rhizobium</taxon>
    </lineage>
</organism>
<evidence type="ECO:0000313" key="4">
    <source>
        <dbReference type="Proteomes" id="UP000318939"/>
    </source>
</evidence>
<name>A0ABY8IJI0_9HYPH</name>
<feature type="coiled-coil region" evidence="1">
    <location>
        <begin position="442"/>
        <end position="491"/>
    </location>
</feature>
<dbReference type="InterPro" id="IPR050445">
    <property type="entry name" value="Bact_polysacc_biosynth/exp"/>
</dbReference>
<proteinExistence type="predicted"/>
<gene>
    <name evidence="3" type="ORF">PR018_01225</name>
</gene>
<dbReference type="PANTHER" id="PTHR32309:SF13">
    <property type="entry name" value="FERRIC ENTEROBACTIN TRANSPORT PROTEIN FEPE"/>
    <property type="match status" value="1"/>
</dbReference>
<accession>A0ABY8IJI0</accession>
<dbReference type="EMBL" id="CP117267">
    <property type="protein sequence ID" value="WFS23180.1"/>
    <property type="molecule type" value="Genomic_DNA"/>
</dbReference>
<evidence type="ECO:0008006" key="5">
    <source>
        <dbReference type="Google" id="ProtNLM"/>
    </source>
</evidence>
<evidence type="ECO:0000256" key="2">
    <source>
        <dbReference type="SAM" id="MobiDB-lite"/>
    </source>
</evidence>
<keyword evidence="4" id="KW-1185">Reference proteome</keyword>
<reference evidence="3" key="2">
    <citation type="journal article" date="2023" name="MicrobiologyOpen">
        <title>Genomics of the tumorigenes clade of the family Rhizobiaceae and description of Rhizobium rhododendri sp. nov.</title>
        <authorList>
            <person name="Kuzmanovic N."/>
            <person name="diCenzo G.C."/>
            <person name="Bunk B."/>
            <person name="Sproeer C."/>
            <person name="Fruehling A."/>
            <person name="Neumann-Schaal M."/>
            <person name="Overmann J."/>
            <person name="Smalla K."/>
        </authorList>
    </citation>
    <scope>NUCLEOTIDE SEQUENCE</scope>
    <source>
        <strain evidence="3">Rho-6.2</strain>
    </source>
</reference>
<evidence type="ECO:0000313" key="3">
    <source>
        <dbReference type="EMBL" id="WFS23180.1"/>
    </source>
</evidence>
<feature type="compositionally biased region" description="Polar residues" evidence="2">
    <location>
        <begin position="1"/>
        <end position="13"/>
    </location>
</feature>
<dbReference type="PANTHER" id="PTHR32309">
    <property type="entry name" value="TYROSINE-PROTEIN KINASE"/>
    <property type="match status" value="1"/>
</dbReference>
<keyword evidence="1" id="KW-0175">Coiled coil</keyword>
<protein>
    <recommendedName>
        <fullName evidence="5">Succinoglycan biosynthesis transport protein</fullName>
    </recommendedName>
</protein>
<feature type="compositionally biased region" description="Basic and acidic residues" evidence="2">
    <location>
        <begin position="14"/>
        <end position="26"/>
    </location>
</feature>
<evidence type="ECO:0000256" key="1">
    <source>
        <dbReference type="SAM" id="Coils"/>
    </source>
</evidence>
<reference evidence="3" key="1">
    <citation type="journal article" date="2019" name="Phytopathology">
        <title>A Novel Group of Rhizobium tumorigenes-Like Agrobacteria Associated with Crown Gall Disease of Rhododendron and Blueberry.</title>
        <authorList>
            <person name="Kuzmanovic N."/>
            <person name="Behrens P."/>
            <person name="Idczak E."/>
            <person name="Wagner S."/>
            <person name="Gotz M."/>
            <person name="Sproer C."/>
            <person name="Bunk B."/>
            <person name="Overmann J."/>
            <person name="Smalla K."/>
        </authorList>
    </citation>
    <scope>NUCLEOTIDE SEQUENCE</scope>
    <source>
        <strain evidence="3">Rho-6.2</strain>
    </source>
</reference>